<gene>
    <name evidence="2" type="ORF">BL253_28795</name>
</gene>
<dbReference type="OrthoDB" id="3217879at2"/>
<keyword evidence="3" id="KW-1185">Reference proteome</keyword>
<evidence type="ECO:0000313" key="2">
    <source>
        <dbReference type="EMBL" id="ONH24875.1"/>
    </source>
</evidence>
<evidence type="ECO:0000313" key="3">
    <source>
        <dbReference type="Proteomes" id="UP000188929"/>
    </source>
</evidence>
<dbReference type="AlphaFoldDB" id="A0A1V2I3E6"/>
<evidence type="ECO:0000256" key="1">
    <source>
        <dbReference type="SAM" id="MobiDB-lite"/>
    </source>
</evidence>
<dbReference type="RefSeq" id="WP_076820537.1">
    <property type="nucleotide sequence ID" value="NZ_MOMC01000066.1"/>
</dbReference>
<dbReference type="Proteomes" id="UP000188929">
    <property type="component" value="Unassembled WGS sequence"/>
</dbReference>
<feature type="compositionally biased region" description="Acidic residues" evidence="1">
    <location>
        <begin position="102"/>
        <end position="114"/>
    </location>
</feature>
<accession>A0A1V2I3E6</accession>
<name>A0A1V2I3E6_9ACTN</name>
<dbReference type="STRING" id="1834516.BL253_28795"/>
<feature type="region of interest" description="Disordered" evidence="1">
    <location>
        <begin position="93"/>
        <end position="114"/>
    </location>
</feature>
<sequence length="114" mass="12717">MSFTSDPRPAVDLGPLTVGDLALRSDKAHAEHLATYTAATVLHEAFMSMPAYDEEAHDLVDAACRFIREYREKTYTEWRSAYRAWATAAGFEIPPEMTETTPEADDTDDAESEV</sequence>
<protein>
    <submittedName>
        <fullName evidence="2">Uncharacterized protein</fullName>
    </submittedName>
</protein>
<comment type="caution">
    <text evidence="2">The sequence shown here is derived from an EMBL/GenBank/DDBJ whole genome shotgun (WGS) entry which is preliminary data.</text>
</comment>
<dbReference type="EMBL" id="MOMC01000066">
    <property type="protein sequence ID" value="ONH24875.1"/>
    <property type="molecule type" value="Genomic_DNA"/>
</dbReference>
<organism evidence="2 3">
    <name type="scientific">Pseudofrankia asymbiotica</name>
    <dbReference type="NCBI Taxonomy" id="1834516"/>
    <lineage>
        <taxon>Bacteria</taxon>
        <taxon>Bacillati</taxon>
        <taxon>Actinomycetota</taxon>
        <taxon>Actinomycetes</taxon>
        <taxon>Frankiales</taxon>
        <taxon>Frankiaceae</taxon>
        <taxon>Pseudofrankia</taxon>
    </lineage>
</organism>
<proteinExistence type="predicted"/>
<reference evidence="3" key="1">
    <citation type="submission" date="2016-10" db="EMBL/GenBank/DDBJ databases">
        <title>Frankia sp. NRRL B-16386 Genome sequencing.</title>
        <authorList>
            <person name="Ghodhbane-Gtari F."/>
            <person name="Swanson E."/>
            <person name="Gueddou A."/>
            <person name="Hezbri K."/>
            <person name="Ktari K."/>
            <person name="Nouioui I."/>
            <person name="Morris K."/>
            <person name="Simpson S."/>
            <person name="Abebe-Akele F."/>
            <person name="Thomas K."/>
            <person name="Gtari M."/>
            <person name="Tisa L.S."/>
        </authorList>
    </citation>
    <scope>NUCLEOTIDE SEQUENCE [LARGE SCALE GENOMIC DNA]</scope>
    <source>
        <strain evidence="3">NRRL B-16386</strain>
    </source>
</reference>